<proteinExistence type="predicted"/>
<dbReference type="RefSeq" id="WP_042499441.1">
    <property type="nucleotide sequence ID" value="NZ_BBNU01000013.1"/>
</dbReference>
<evidence type="ECO:0000313" key="1">
    <source>
        <dbReference type="EMBL" id="GAL81100.1"/>
    </source>
</evidence>
<dbReference type="EMBL" id="BBNU01000013">
    <property type="protein sequence ID" value="GAL81100.1"/>
    <property type="molecule type" value="Genomic_DNA"/>
</dbReference>
<evidence type="ECO:0000313" key="2">
    <source>
        <dbReference type="Proteomes" id="UP000029643"/>
    </source>
</evidence>
<protein>
    <submittedName>
        <fullName evidence="1">Putative outer membrane protein</fullName>
    </submittedName>
</protein>
<accession>A0A090WVF3</accession>
<organism evidence="1 2">
    <name type="scientific">Algibacter lectus</name>
    <dbReference type="NCBI Taxonomy" id="221126"/>
    <lineage>
        <taxon>Bacteria</taxon>
        <taxon>Pseudomonadati</taxon>
        <taxon>Bacteroidota</taxon>
        <taxon>Flavobacteriia</taxon>
        <taxon>Flavobacteriales</taxon>
        <taxon>Flavobacteriaceae</taxon>
        <taxon>Algibacter</taxon>
    </lineage>
</organism>
<gene>
    <name evidence="1" type="ORF">JCM19274_2274</name>
</gene>
<comment type="caution">
    <text evidence="1">The sequence shown here is derived from an EMBL/GenBank/DDBJ whole genome shotgun (WGS) entry which is preliminary data.</text>
</comment>
<dbReference type="Proteomes" id="UP000029643">
    <property type="component" value="Unassembled WGS sequence"/>
</dbReference>
<name>A0A090WVF3_9FLAO</name>
<sequence>MGYVSDGLFTAENIGSALPQFGDVQVGDIKYVDQNGDNVIDSRDQRAIGNQTPRLNYGINIGAEYKGFNLDVVGAGVGGYDINLGSSSYYQHRGLRNYYGSVNSDLPNGNANPRLSTIGSINNFKTSDYWLVNGSYFRISNVELGYSLPKRDRLLT</sequence>
<dbReference type="AlphaFoldDB" id="A0A090WVF3"/>
<reference evidence="1" key="1">
    <citation type="journal article" date="2014" name="Genome Announc.">
        <title>Draft Genome Sequences of Marine Flavobacterium Algibacter lectus Strains SS8 and NR4.</title>
        <authorList>
            <person name="Takatani N."/>
            <person name="Nakanishi M."/>
            <person name="Meirelles P."/>
            <person name="Mino S."/>
            <person name="Suda W."/>
            <person name="Oshima K."/>
            <person name="Hattori M."/>
            <person name="Ohkuma M."/>
            <person name="Hosokawa M."/>
            <person name="Miyashita K."/>
            <person name="Thompson F.L."/>
            <person name="Niwa A."/>
            <person name="Sawabe T."/>
            <person name="Sawabe T."/>
        </authorList>
    </citation>
    <scope>NUCLEOTIDE SEQUENCE [LARGE SCALE GENOMIC DNA]</scope>
    <source>
        <strain evidence="1">JCM 19274</strain>
    </source>
</reference>